<dbReference type="AlphaFoldDB" id="A0A2M6WPG4"/>
<dbReference type="EMBL" id="PFAO01000071">
    <property type="protein sequence ID" value="PIT94701.1"/>
    <property type="molecule type" value="Genomic_DNA"/>
</dbReference>
<dbReference type="InterPro" id="IPR007842">
    <property type="entry name" value="HEPN_dom"/>
</dbReference>
<gene>
    <name evidence="2" type="ORF">COT96_02840</name>
</gene>
<keyword evidence="2" id="KW-0238">DNA-binding</keyword>
<proteinExistence type="predicted"/>
<accession>A0A2M6WPG4</accession>
<dbReference type="Gene3D" id="1.20.120.330">
    <property type="entry name" value="Nucleotidyltransferases domain 2"/>
    <property type="match status" value="1"/>
</dbReference>
<dbReference type="SMART" id="SM00748">
    <property type="entry name" value="HEPN"/>
    <property type="match status" value="1"/>
</dbReference>
<dbReference type="Proteomes" id="UP000228964">
    <property type="component" value="Unassembled WGS sequence"/>
</dbReference>
<dbReference type="GO" id="GO:0003677">
    <property type="term" value="F:DNA binding"/>
    <property type="evidence" value="ECO:0007669"/>
    <property type="project" value="UniProtKB-KW"/>
</dbReference>
<evidence type="ECO:0000313" key="2">
    <source>
        <dbReference type="EMBL" id="PIT94701.1"/>
    </source>
</evidence>
<organism evidence="2 3">
    <name type="scientific">Candidatus Falkowbacteria bacterium CG10_big_fil_rev_8_21_14_0_10_38_22</name>
    <dbReference type="NCBI Taxonomy" id="1974564"/>
    <lineage>
        <taxon>Bacteria</taxon>
        <taxon>Candidatus Falkowiibacteriota</taxon>
    </lineage>
</organism>
<feature type="domain" description="HEPN" evidence="1">
    <location>
        <begin position="13"/>
        <end position="122"/>
    </location>
</feature>
<protein>
    <submittedName>
        <fullName evidence="2">DNA-binding protein</fullName>
    </submittedName>
</protein>
<dbReference type="SUPFAM" id="SSF81593">
    <property type="entry name" value="Nucleotidyltransferase substrate binding subunit/domain"/>
    <property type="match status" value="1"/>
</dbReference>
<evidence type="ECO:0000259" key="1">
    <source>
        <dbReference type="PROSITE" id="PS50910"/>
    </source>
</evidence>
<evidence type="ECO:0000313" key="3">
    <source>
        <dbReference type="Proteomes" id="UP000228964"/>
    </source>
</evidence>
<reference evidence="3" key="1">
    <citation type="submission" date="2017-09" db="EMBL/GenBank/DDBJ databases">
        <title>Depth-based differentiation of microbial function through sediment-hosted aquifers and enrichment of novel symbionts in the deep terrestrial subsurface.</title>
        <authorList>
            <person name="Probst A.J."/>
            <person name="Ladd B."/>
            <person name="Jarett J.K."/>
            <person name="Geller-Mcgrath D.E."/>
            <person name="Sieber C.M.K."/>
            <person name="Emerson J.B."/>
            <person name="Anantharaman K."/>
            <person name="Thomas B.C."/>
            <person name="Malmstrom R."/>
            <person name="Stieglmeier M."/>
            <person name="Klingl A."/>
            <person name="Woyke T."/>
            <person name="Ryan C.M."/>
            <person name="Banfield J.F."/>
        </authorList>
    </citation>
    <scope>NUCLEOTIDE SEQUENCE [LARGE SCALE GENOMIC DNA]</scope>
</reference>
<dbReference type="PROSITE" id="PS50910">
    <property type="entry name" value="HEPN"/>
    <property type="match status" value="1"/>
</dbReference>
<name>A0A2M6WPG4_9BACT</name>
<dbReference type="Pfam" id="PF05168">
    <property type="entry name" value="HEPN"/>
    <property type="match status" value="1"/>
</dbReference>
<comment type="caution">
    <text evidence="2">The sequence shown here is derived from an EMBL/GenBank/DDBJ whole genome shotgun (WGS) entry which is preliminary data.</text>
</comment>
<sequence>MKQQLKEQINYWKKSAQKSFDAAHVLFNNKHYDFCLFFGHLALEKLLKGLVVKQTKRAAPPIHHLEKLANLIELELTKDTVKHLRIITDFNIAGRYAEAKYAFYKKCTKEYSERYLKIIKELFLWLKKEYQSK</sequence>